<dbReference type="AlphaFoldDB" id="A0A652ZVU3"/>
<gene>
    <name evidence="1" type="ORF">TRIP_E230065</name>
</gene>
<organism evidence="1">
    <name type="scientific">uncultured Spirochaetota bacterium</name>
    <dbReference type="NCBI Taxonomy" id="460511"/>
    <lineage>
        <taxon>Bacteria</taxon>
        <taxon>Pseudomonadati</taxon>
        <taxon>Spirochaetota</taxon>
        <taxon>environmental samples</taxon>
    </lineage>
</organism>
<proteinExistence type="predicted"/>
<name>A0A652ZVU3_9SPIR</name>
<evidence type="ECO:0000313" key="1">
    <source>
        <dbReference type="EMBL" id="VBB39882.1"/>
    </source>
</evidence>
<protein>
    <submittedName>
        <fullName evidence="1">Uncharacterized protein</fullName>
    </submittedName>
</protein>
<dbReference type="EMBL" id="UPXP01000016">
    <property type="protein sequence ID" value="VBB39882.1"/>
    <property type="molecule type" value="Genomic_DNA"/>
</dbReference>
<sequence length="234" mass="27882">MNYALICPNVFSFSSDLSPKEFEEMHFNFFFDLANNAKIFNFSIKILQSTLDRYLCNFPWNKFGDQKWLPYLRDWESYIYPTFLKYSVSINKTDNSKNCDCIKSDLETEKGNWVYLIFNNANEFPLIENIFVLTKSKCKILCLDKLNTLTPSDDVNMVYYPWKNFFDSRLPHTGEYHFCPPVGWDRFGYIKKVNNGYKDNKGRIWVHDTERKDHWDVQLPDNSHINVSYDGRII</sequence>
<reference evidence="1" key="1">
    <citation type="submission" date="2018-07" db="EMBL/GenBank/DDBJ databases">
        <authorList>
            <consortium name="Genoscope - CEA"/>
            <person name="William W."/>
        </authorList>
    </citation>
    <scope>NUCLEOTIDE SEQUENCE</scope>
    <source>
        <strain evidence="1">IK1</strain>
    </source>
</reference>
<accession>A0A652ZVU3</accession>